<dbReference type="Gene3D" id="3.30.1300.10">
    <property type="entry name" value="Pantoate-beta-alanine ligase, C-terminal domain"/>
    <property type="match status" value="1"/>
</dbReference>
<reference evidence="9" key="1">
    <citation type="journal article" date="2014" name="Int. J. Syst. Evol. Microbiol.">
        <title>Complete genome sequence of Corynebacterium casei LMG S-19264T (=DSM 44701T), isolated from a smear-ripened cheese.</title>
        <authorList>
            <consortium name="US DOE Joint Genome Institute (JGI-PGF)"/>
            <person name="Walter F."/>
            <person name="Albersmeier A."/>
            <person name="Kalinowski J."/>
            <person name="Ruckert C."/>
        </authorList>
    </citation>
    <scope>NUCLEOTIDE SEQUENCE</scope>
    <source>
        <strain evidence="9">CCM 7897</strain>
    </source>
</reference>
<keyword evidence="10" id="KW-1185">Reference proteome</keyword>
<feature type="binding site" evidence="8">
    <location>
        <position position="161"/>
    </location>
    <ligand>
        <name>(R)-pantoate</name>
        <dbReference type="ChEBI" id="CHEBI:15980"/>
    </ligand>
</feature>
<dbReference type="NCBIfam" id="TIGR00018">
    <property type="entry name" value="panC"/>
    <property type="match status" value="1"/>
</dbReference>
<feature type="binding site" evidence="8">
    <location>
        <begin position="155"/>
        <end position="158"/>
    </location>
    <ligand>
        <name>ATP</name>
        <dbReference type="ChEBI" id="CHEBI:30616"/>
    </ligand>
</feature>
<dbReference type="InterPro" id="IPR014729">
    <property type="entry name" value="Rossmann-like_a/b/a_fold"/>
</dbReference>
<protein>
    <recommendedName>
        <fullName evidence="8">Pantothenate synthetase</fullName>
        <shortName evidence="8">PS</shortName>
        <ecNumber evidence="8">6.3.2.1</ecNumber>
    </recommendedName>
    <alternativeName>
        <fullName evidence="8">Pantoate--beta-alanine ligase</fullName>
    </alternativeName>
    <alternativeName>
        <fullName evidence="8">Pantoate-activating enzyme</fullName>
    </alternativeName>
</protein>
<evidence type="ECO:0000256" key="2">
    <source>
        <dbReference type="ARBA" id="ARBA00009256"/>
    </source>
</evidence>
<comment type="caution">
    <text evidence="9">The sequence shown here is derived from an EMBL/GenBank/DDBJ whole genome shotgun (WGS) entry which is preliminary data.</text>
</comment>
<dbReference type="InterPro" id="IPR003721">
    <property type="entry name" value="Pantoate_ligase"/>
</dbReference>
<comment type="pathway">
    <text evidence="1 8">Cofactor biosynthesis; (R)-pantothenate biosynthesis; (R)-pantothenate from (R)-pantoate and beta-alanine: step 1/1.</text>
</comment>
<gene>
    <name evidence="9" type="primary">panC2</name>
    <name evidence="8" type="synonym">panC</name>
    <name evidence="9" type="ORF">GCM10007301_37500</name>
</gene>
<evidence type="ECO:0000313" key="9">
    <source>
        <dbReference type="EMBL" id="GGF74209.1"/>
    </source>
</evidence>
<evidence type="ECO:0000313" key="10">
    <source>
        <dbReference type="Proteomes" id="UP000606044"/>
    </source>
</evidence>
<evidence type="ECO:0000256" key="6">
    <source>
        <dbReference type="ARBA" id="ARBA00022840"/>
    </source>
</evidence>
<dbReference type="EC" id="6.3.2.1" evidence="8"/>
<dbReference type="InterPro" id="IPR042176">
    <property type="entry name" value="Pantoate_ligase_C"/>
</dbReference>
<dbReference type="GO" id="GO:0015940">
    <property type="term" value="P:pantothenate biosynthetic process"/>
    <property type="evidence" value="ECO:0007669"/>
    <property type="project" value="UniProtKB-UniRule"/>
</dbReference>
<keyword evidence="8" id="KW-0963">Cytoplasm</keyword>
<dbReference type="PANTHER" id="PTHR21299">
    <property type="entry name" value="CYTIDYLATE KINASE/PANTOATE-BETA-ALANINE LIGASE"/>
    <property type="match status" value="1"/>
</dbReference>
<dbReference type="GO" id="GO:0004592">
    <property type="term" value="F:pantoate-beta-alanine ligase activity"/>
    <property type="evidence" value="ECO:0007669"/>
    <property type="project" value="UniProtKB-UniRule"/>
</dbReference>
<dbReference type="Gene3D" id="3.40.50.620">
    <property type="entry name" value="HUPs"/>
    <property type="match status" value="1"/>
</dbReference>
<keyword evidence="4 8" id="KW-0566">Pantothenate biosynthesis</keyword>
<organism evidence="9 10">
    <name type="scientific">Azorhizobium oxalatiphilum</name>
    <dbReference type="NCBI Taxonomy" id="980631"/>
    <lineage>
        <taxon>Bacteria</taxon>
        <taxon>Pseudomonadati</taxon>
        <taxon>Pseudomonadota</taxon>
        <taxon>Alphaproteobacteria</taxon>
        <taxon>Hyphomicrobiales</taxon>
        <taxon>Xanthobacteraceae</taxon>
        <taxon>Azorhizobium</taxon>
    </lineage>
</organism>
<evidence type="ECO:0000256" key="8">
    <source>
        <dbReference type="HAMAP-Rule" id="MF_00158"/>
    </source>
</evidence>
<dbReference type="EMBL" id="BMCT01000005">
    <property type="protein sequence ID" value="GGF74209.1"/>
    <property type="molecule type" value="Genomic_DNA"/>
</dbReference>
<comment type="similarity">
    <text evidence="2 8">Belongs to the pantothenate synthetase family.</text>
</comment>
<dbReference type="HAMAP" id="MF_00158">
    <property type="entry name" value="PanC"/>
    <property type="match status" value="1"/>
</dbReference>
<dbReference type="CDD" id="cd00560">
    <property type="entry name" value="PanC"/>
    <property type="match status" value="1"/>
</dbReference>
<feature type="binding site" evidence="8">
    <location>
        <position position="184"/>
    </location>
    <ligand>
        <name>ATP</name>
        <dbReference type="ChEBI" id="CHEBI:30616"/>
    </ligand>
</feature>
<keyword evidence="5 8" id="KW-0547">Nucleotide-binding</keyword>
<evidence type="ECO:0000256" key="7">
    <source>
        <dbReference type="ARBA" id="ARBA00048258"/>
    </source>
</evidence>
<dbReference type="AlphaFoldDB" id="A0A917C764"/>
<evidence type="ECO:0000256" key="5">
    <source>
        <dbReference type="ARBA" id="ARBA00022741"/>
    </source>
</evidence>
<accession>A0A917C764</accession>
<dbReference type="RefSeq" id="WP_188581350.1">
    <property type="nucleotide sequence ID" value="NZ_BMCT01000005.1"/>
</dbReference>
<feature type="binding site" evidence="8">
    <location>
        <begin position="192"/>
        <end position="195"/>
    </location>
    <ligand>
        <name>ATP</name>
        <dbReference type="ChEBI" id="CHEBI:30616"/>
    </ligand>
</feature>
<feature type="binding site" evidence="8">
    <location>
        <position position="69"/>
    </location>
    <ligand>
        <name>beta-alanine</name>
        <dbReference type="ChEBI" id="CHEBI:57966"/>
    </ligand>
</feature>
<evidence type="ECO:0000256" key="1">
    <source>
        <dbReference type="ARBA" id="ARBA00004990"/>
    </source>
</evidence>
<comment type="function">
    <text evidence="8">Catalyzes the condensation of pantoate with beta-alanine in an ATP-dependent reaction via a pantoyl-adenylate intermediate.</text>
</comment>
<dbReference type="Pfam" id="PF02569">
    <property type="entry name" value="Pantoate_ligase"/>
    <property type="match status" value="1"/>
</dbReference>
<sequence>MNEQGVTGPQIVGSVADLRAVVAGYRRAGETLALVPTMGALHAGHIALVKAAQARAGRVAVSIFVNPTQFAPTEDFGRYPRTFEDDVAKLKEAGCDLVWAPDAAEMYPPGFATSMALTGPALGLETDFRPHFFSGVAIVVSKLFLQTGADFALFGEKDYQQLRVVTQMAADLNIPTEVVPCETVREADGLALSSRNRYLSPEERATAPVIHRALTEAAIRIRAGAAPDAAMAHASLTVAEAGLRVDYLEARNALTLAQLAAPGEPIRLLAAAWLGNTRLIDNIPV</sequence>
<feature type="active site" description="Proton donor" evidence="8">
    <location>
        <position position="45"/>
    </location>
</feature>
<keyword evidence="6 8" id="KW-0067">ATP-binding</keyword>
<dbReference type="Proteomes" id="UP000606044">
    <property type="component" value="Unassembled WGS sequence"/>
</dbReference>
<proteinExistence type="inferred from homology"/>
<name>A0A917C764_9HYPH</name>
<feature type="binding site" evidence="8">
    <location>
        <begin position="38"/>
        <end position="45"/>
    </location>
    <ligand>
        <name>ATP</name>
        <dbReference type="ChEBI" id="CHEBI:30616"/>
    </ligand>
</feature>
<comment type="miscellaneous">
    <text evidence="8">The reaction proceeds by a bi uni uni bi ping pong mechanism.</text>
</comment>
<dbReference type="PANTHER" id="PTHR21299:SF1">
    <property type="entry name" value="PANTOATE--BETA-ALANINE LIGASE"/>
    <property type="match status" value="1"/>
</dbReference>
<comment type="subunit">
    <text evidence="8">Homodimer.</text>
</comment>
<dbReference type="SUPFAM" id="SSF52374">
    <property type="entry name" value="Nucleotidylyl transferase"/>
    <property type="match status" value="1"/>
</dbReference>
<reference evidence="9" key="2">
    <citation type="submission" date="2020-09" db="EMBL/GenBank/DDBJ databases">
        <authorList>
            <person name="Sun Q."/>
            <person name="Sedlacek I."/>
        </authorList>
    </citation>
    <scope>NUCLEOTIDE SEQUENCE</scope>
    <source>
        <strain evidence="9">CCM 7897</strain>
    </source>
</reference>
<evidence type="ECO:0000256" key="4">
    <source>
        <dbReference type="ARBA" id="ARBA00022655"/>
    </source>
</evidence>
<comment type="subcellular location">
    <subcellularLocation>
        <location evidence="8">Cytoplasm</location>
    </subcellularLocation>
</comment>
<dbReference type="GO" id="GO:0005524">
    <property type="term" value="F:ATP binding"/>
    <property type="evidence" value="ECO:0007669"/>
    <property type="project" value="UniProtKB-KW"/>
</dbReference>
<evidence type="ECO:0000256" key="3">
    <source>
        <dbReference type="ARBA" id="ARBA00022598"/>
    </source>
</evidence>
<keyword evidence="3 8" id="KW-0436">Ligase</keyword>
<comment type="catalytic activity">
    <reaction evidence="7 8">
        <text>(R)-pantoate + beta-alanine + ATP = (R)-pantothenate + AMP + diphosphate + H(+)</text>
        <dbReference type="Rhea" id="RHEA:10912"/>
        <dbReference type="ChEBI" id="CHEBI:15378"/>
        <dbReference type="ChEBI" id="CHEBI:15980"/>
        <dbReference type="ChEBI" id="CHEBI:29032"/>
        <dbReference type="ChEBI" id="CHEBI:30616"/>
        <dbReference type="ChEBI" id="CHEBI:33019"/>
        <dbReference type="ChEBI" id="CHEBI:57966"/>
        <dbReference type="ChEBI" id="CHEBI:456215"/>
        <dbReference type="EC" id="6.3.2.1"/>
    </reaction>
</comment>
<dbReference type="GO" id="GO:0005829">
    <property type="term" value="C:cytosol"/>
    <property type="evidence" value="ECO:0007669"/>
    <property type="project" value="TreeGrafter"/>
</dbReference>
<feature type="binding site" evidence="8">
    <location>
        <position position="69"/>
    </location>
    <ligand>
        <name>(R)-pantoate</name>
        <dbReference type="ChEBI" id="CHEBI:15980"/>
    </ligand>
</feature>